<comment type="caution">
    <text evidence="7">The sequence shown here is derived from an EMBL/GenBank/DDBJ whole genome shotgun (WGS) entry which is preliminary data.</text>
</comment>
<evidence type="ECO:0000256" key="1">
    <source>
        <dbReference type="ARBA" id="ARBA00022723"/>
    </source>
</evidence>
<dbReference type="EMBL" id="JACIEP010000008">
    <property type="protein sequence ID" value="MBB4036695.1"/>
    <property type="molecule type" value="Genomic_DNA"/>
</dbReference>
<feature type="signal peptide" evidence="5">
    <location>
        <begin position="1"/>
        <end position="20"/>
    </location>
</feature>
<evidence type="ECO:0000256" key="2">
    <source>
        <dbReference type="ARBA" id="ARBA00022801"/>
    </source>
</evidence>
<reference evidence="7 8" key="1">
    <citation type="submission" date="2020-08" db="EMBL/GenBank/DDBJ databases">
        <title>Genomic Encyclopedia of Type Strains, Phase IV (KMG-IV): sequencing the most valuable type-strain genomes for metagenomic binning, comparative biology and taxonomic classification.</title>
        <authorList>
            <person name="Goeker M."/>
        </authorList>
    </citation>
    <scope>NUCLEOTIDE SEQUENCE [LARGE SCALE GENOMIC DNA]</scope>
    <source>
        <strain evidence="7 8">DSM 104969</strain>
    </source>
</reference>
<comment type="similarity">
    <text evidence="4">Belongs to the cyclic nucleotide phosphodiesterase class-III family.</text>
</comment>
<dbReference type="RefSeq" id="WP_317169885.1">
    <property type="nucleotide sequence ID" value="NZ_JACIEP010000008.1"/>
</dbReference>
<evidence type="ECO:0000256" key="4">
    <source>
        <dbReference type="ARBA" id="ARBA00025742"/>
    </source>
</evidence>
<keyword evidence="2" id="KW-0378">Hydrolase</keyword>
<dbReference type="PROSITE" id="PS51257">
    <property type="entry name" value="PROKAR_LIPOPROTEIN"/>
    <property type="match status" value="1"/>
</dbReference>
<organism evidence="7 8">
    <name type="scientific">Dysgonomonas hofstadii</name>
    <dbReference type="NCBI Taxonomy" id="637886"/>
    <lineage>
        <taxon>Bacteria</taxon>
        <taxon>Pseudomonadati</taxon>
        <taxon>Bacteroidota</taxon>
        <taxon>Bacteroidia</taxon>
        <taxon>Bacteroidales</taxon>
        <taxon>Dysgonomonadaceae</taxon>
        <taxon>Dysgonomonas</taxon>
    </lineage>
</organism>
<evidence type="ECO:0000313" key="7">
    <source>
        <dbReference type="EMBL" id="MBB4036695.1"/>
    </source>
</evidence>
<dbReference type="PANTHER" id="PTHR42988:SF2">
    <property type="entry name" value="CYCLIC NUCLEOTIDE PHOSPHODIESTERASE CBUA0032-RELATED"/>
    <property type="match status" value="1"/>
</dbReference>
<evidence type="ECO:0000259" key="6">
    <source>
        <dbReference type="Pfam" id="PF00149"/>
    </source>
</evidence>
<dbReference type="SUPFAM" id="SSF56300">
    <property type="entry name" value="Metallo-dependent phosphatases"/>
    <property type="match status" value="1"/>
</dbReference>
<evidence type="ECO:0000313" key="8">
    <source>
        <dbReference type="Proteomes" id="UP000555103"/>
    </source>
</evidence>
<keyword evidence="1" id="KW-0479">Metal-binding</keyword>
<keyword evidence="5" id="KW-0732">Signal</keyword>
<dbReference type="GO" id="GO:0046872">
    <property type="term" value="F:metal ion binding"/>
    <property type="evidence" value="ECO:0007669"/>
    <property type="project" value="UniProtKB-KW"/>
</dbReference>
<gene>
    <name evidence="7" type="ORF">GGR21_002601</name>
</gene>
<keyword evidence="8" id="KW-1185">Reference proteome</keyword>
<feature type="domain" description="Calcineurin-like phosphoesterase" evidence="6">
    <location>
        <begin position="25"/>
        <end position="268"/>
    </location>
</feature>
<protein>
    <submittedName>
        <fullName evidence="7">Putative phosphodiesterase</fullName>
    </submittedName>
</protein>
<dbReference type="InterPro" id="IPR004843">
    <property type="entry name" value="Calcineurin-like_PHP"/>
</dbReference>
<dbReference type="Pfam" id="PF00149">
    <property type="entry name" value="Metallophos"/>
    <property type="match status" value="1"/>
</dbReference>
<name>A0A840CV40_9BACT</name>
<accession>A0A840CV40</accession>
<evidence type="ECO:0000256" key="3">
    <source>
        <dbReference type="ARBA" id="ARBA00023004"/>
    </source>
</evidence>
<dbReference type="PANTHER" id="PTHR42988">
    <property type="entry name" value="PHOSPHOHYDROLASE"/>
    <property type="match status" value="1"/>
</dbReference>
<dbReference type="InterPro" id="IPR050884">
    <property type="entry name" value="CNP_phosphodiesterase-III"/>
</dbReference>
<proteinExistence type="inferred from homology"/>
<sequence>MKKLLFLFFVLFSAYGCVTAQSPVKLGVITDTHYLSEQLMDDSKAVEDYIRASGKNIKATPAVLNKVLNDYLNSDIGILLVCGDITKDGEKQSHLDFVKKLKPLQDNGIRVFVIPGNHDVNMPNSFKYIGDEKLPVANISSGEFEEIYADCGYNNAIKRDTVSLSYVGELNEKTWLLAIDAARYKEYKTASISAGKISPATETWILDVFKEAKSKDIQVIGMMHWGLTEHIMYQDTFFKDYLVDDWKRLANLFADNGMKVIFTGHFHSNDISLFTSDKGNIIYDVETGTLSSYPFAYRFVDLYPDRINIRTKNITEVSGYPGLAAEDKTRMQVLAKGMAVQKLRGLGFSLPADVTNQMADILSQIFVLHLYGDEKPDEALMTSLKAFSSLLDSSEDMDEMNFDFPPADNNVEIVFE</sequence>
<keyword evidence="3" id="KW-0408">Iron</keyword>
<feature type="chain" id="PRO_5032462020" evidence="5">
    <location>
        <begin position="21"/>
        <end position="416"/>
    </location>
</feature>
<dbReference type="Proteomes" id="UP000555103">
    <property type="component" value="Unassembled WGS sequence"/>
</dbReference>
<dbReference type="Gene3D" id="3.60.21.10">
    <property type="match status" value="1"/>
</dbReference>
<dbReference type="InterPro" id="IPR029052">
    <property type="entry name" value="Metallo-depent_PP-like"/>
</dbReference>
<evidence type="ECO:0000256" key="5">
    <source>
        <dbReference type="SAM" id="SignalP"/>
    </source>
</evidence>
<dbReference type="AlphaFoldDB" id="A0A840CV40"/>
<dbReference type="GO" id="GO:0016787">
    <property type="term" value="F:hydrolase activity"/>
    <property type="evidence" value="ECO:0007669"/>
    <property type="project" value="UniProtKB-KW"/>
</dbReference>